<dbReference type="Gene3D" id="3.40.50.720">
    <property type="entry name" value="NAD(P)-binding Rossmann-like Domain"/>
    <property type="match status" value="1"/>
</dbReference>
<dbReference type="InterPro" id="IPR029903">
    <property type="entry name" value="RmlD-like-bd"/>
</dbReference>
<dbReference type="SUPFAM" id="SSF51735">
    <property type="entry name" value="NAD(P)-binding Rossmann-fold domains"/>
    <property type="match status" value="1"/>
</dbReference>
<dbReference type="NCBIfam" id="TIGR01214">
    <property type="entry name" value="rmlD"/>
    <property type="match status" value="1"/>
</dbReference>
<dbReference type="PANTHER" id="PTHR10491">
    <property type="entry name" value="DTDP-4-DEHYDRORHAMNOSE REDUCTASE"/>
    <property type="match status" value="1"/>
</dbReference>
<dbReference type="CDD" id="cd05254">
    <property type="entry name" value="dTDP_HR_like_SDR_e"/>
    <property type="match status" value="1"/>
</dbReference>
<accession>A0A382RAM4</accession>
<dbReference type="Gene3D" id="3.90.25.10">
    <property type="entry name" value="UDP-galactose 4-epimerase, domain 1"/>
    <property type="match status" value="1"/>
</dbReference>
<reference evidence="2" key="1">
    <citation type="submission" date="2018-05" db="EMBL/GenBank/DDBJ databases">
        <authorList>
            <person name="Lanie J.A."/>
            <person name="Ng W.-L."/>
            <person name="Kazmierczak K.M."/>
            <person name="Andrzejewski T.M."/>
            <person name="Davidsen T.M."/>
            <person name="Wayne K.J."/>
            <person name="Tettelin H."/>
            <person name="Glass J.I."/>
            <person name="Rusch D."/>
            <person name="Podicherti R."/>
            <person name="Tsui H.-C.T."/>
            <person name="Winkler M.E."/>
        </authorList>
    </citation>
    <scope>NUCLEOTIDE SEQUENCE</scope>
</reference>
<dbReference type="GO" id="GO:0019305">
    <property type="term" value="P:dTDP-rhamnose biosynthetic process"/>
    <property type="evidence" value="ECO:0007669"/>
    <property type="project" value="TreeGrafter"/>
</dbReference>
<protein>
    <recommendedName>
        <fullName evidence="1">RmlD-like substrate binding domain-containing protein</fullName>
    </recommendedName>
</protein>
<sequence>MKKILITGGDGQLGNCFSSMFDEKYKLLRPPEQEFDITNINQVKTMIKKYNPEIIINCAAITDVDGCEDNPIIAENINALAIKNLLDVFKGFFIHISTDYVFDGKKGPYKESDIPNPINMYGKTKLFGEEIVKNNSKQWVILRTNVLFGLTSKASFVSWVVNSLKENKEIFVVNDQINNPILIDDFAKIIDLVISNNIRGLFHVGSDTLCSRYEFAKMIAEVFNLKKEKIYSISTESLDQNAKRPLKSGLISNKLLSEIKSENIDLKKSLRELKNKFD</sequence>
<proteinExistence type="predicted"/>
<dbReference type="GO" id="GO:0005829">
    <property type="term" value="C:cytosol"/>
    <property type="evidence" value="ECO:0007669"/>
    <property type="project" value="TreeGrafter"/>
</dbReference>
<evidence type="ECO:0000259" key="1">
    <source>
        <dbReference type="Pfam" id="PF04321"/>
    </source>
</evidence>
<dbReference type="AlphaFoldDB" id="A0A382RAM4"/>
<dbReference type="InterPro" id="IPR005913">
    <property type="entry name" value="dTDP_dehydrorham_reduct"/>
</dbReference>
<dbReference type="PANTHER" id="PTHR10491:SF4">
    <property type="entry name" value="METHIONINE ADENOSYLTRANSFERASE 2 SUBUNIT BETA"/>
    <property type="match status" value="1"/>
</dbReference>
<dbReference type="EMBL" id="UINC01120314">
    <property type="protein sequence ID" value="SVC94726.1"/>
    <property type="molecule type" value="Genomic_DNA"/>
</dbReference>
<dbReference type="GO" id="GO:0008831">
    <property type="term" value="F:dTDP-4-dehydrorhamnose reductase activity"/>
    <property type="evidence" value="ECO:0007669"/>
    <property type="project" value="TreeGrafter"/>
</dbReference>
<gene>
    <name evidence="2" type="ORF">METZ01_LOCUS347580</name>
</gene>
<dbReference type="InterPro" id="IPR036291">
    <property type="entry name" value="NAD(P)-bd_dom_sf"/>
</dbReference>
<organism evidence="2">
    <name type="scientific">marine metagenome</name>
    <dbReference type="NCBI Taxonomy" id="408172"/>
    <lineage>
        <taxon>unclassified sequences</taxon>
        <taxon>metagenomes</taxon>
        <taxon>ecological metagenomes</taxon>
    </lineage>
</organism>
<name>A0A382RAM4_9ZZZZ</name>
<evidence type="ECO:0000313" key="2">
    <source>
        <dbReference type="EMBL" id="SVC94726.1"/>
    </source>
</evidence>
<feature type="domain" description="RmlD-like substrate binding" evidence="1">
    <location>
        <begin position="3"/>
        <end position="274"/>
    </location>
</feature>
<dbReference type="Pfam" id="PF04321">
    <property type="entry name" value="RmlD_sub_bind"/>
    <property type="match status" value="1"/>
</dbReference>